<evidence type="ECO:0000256" key="7">
    <source>
        <dbReference type="ARBA" id="ARBA00023180"/>
    </source>
</evidence>
<evidence type="ECO:0000256" key="4">
    <source>
        <dbReference type="ARBA" id="ARBA00022989"/>
    </source>
</evidence>
<keyword evidence="9" id="KW-1185">Reference proteome</keyword>
<dbReference type="GO" id="GO:0016020">
    <property type="term" value="C:membrane"/>
    <property type="evidence" value="ECO:0007669"/>
    <property type="project" value="InterPro"/>
</dbReference>
<evidence type="ECO:0000256" key="6">
    <source>
        <dbReference type="ARBA" id="ARBA00023136"/>
    </source>
</evidence>
<dbReference type="PANTHER" id="PTHR12137:SF54">
    <property type="entry name" value="CARBOHYDRATE SULFOTRANSFERASE"/>
    <property type="match status" value="1"/>
</dbReference>
<dbReference type="GO" id="GO:0016051">
    <property type="term" value="P:carbohydrate biosynthetic process"/>
    <property type="evidence" value="ECO:0007669"/>
    <property type="project" value="InterPro"/>
</dbReference>
<name>F2IUX3_POLGS</name>
<proteinExistence type="predicted"/>
<evidence type="ECO:0000256" key="5">
    <source>
        <dbReference type="ARBA" id="ARBA00023034"/>
    </source>
</evidence>
<evidence type="ECO:0000256" key="1">
    <source>
        <dbReference type="ARBA" id="ARBA00004323"/>
    </source>
</evidence>
<accession>F2IUX3</accession>
<keyword evidence="3" id="KW-0812">Transmembrane</keyword>
<keyword evidence="5" id="KW-0333">Golgi apparatus</keyword>
<dbReference type="EC" id="2.8.2.5" evidence="8"/>
<keyword evidence="2 8" id="KW-0808">Transferase</keyword>
<dbReference type="HOGENOM" id="CLU_043398_0_1_5"/>
<evidence type="ECO:0000256" key="3">
    <source>
        <dbReference type="ARBA" id="ARBA00022692"/>
    </source>
</evidence>
<dbReference type="Proteomes" id="UP000008130">
    <property type="component" value="Chromosome"/>
</dbReference>
<sequence length="278" mass="31335">MFGIGSFIKRGGRRANDALFKLRGNLLLEEPCRFYQVIQAETIGMDYLFHLDRSRRWLYVEVPKAACTTLKLLLLDLRGLQRPADPLTVHARTVSRLQSPRMVGLRHFQDIATAPDALRFTFVRHPVDRLLSCYRDKFQPYPLGTGGGAVKFARRHFGRALAGMDQDAPLPLEAFLDMACATARTPLNGHWLAMDLIVPKSLEFHLVGKVEHLAEDVGRLLRLMGEERGLPEGLACVNATAAAGTPSVDRQALRRIETAYAADFERFDYDPERYGDRL</sequence>
<organism evidence="8 9">
    <name type="scientific">Polymorphum gilvum (strain LMG 25793 / CGMCC 1.9160 / SL003B-26A1)</name>
    <dbReference type="NCBI Taxonomy" id="991905"/>
    <lineage>
        <taxon>Bacteria</taxon>
        <taxon>Pseudomonadati</taxon>
        <taxon>Pseudomonadota</taxon>
        <taxon>Alphaproteobacteria</taxon>
        <taxon>Rhodobacterales</taxon>
        <taxon>Paracoccaceae</taxon>
        <taxon>Polymorphum</taxon>
    </lineage>
</organism>
<evidence type="ECO:0000313" key="9">
    <source>
        <dbReference type="Proteomes" id="UP000008130"/>
    </source>
</evidence>
<dbReference type="OrthoDB" id="1407035at2"/>
<protein>
    <submittedName>
        <fullName evidence="8">Carbohydrate sulfotransferase 11</fullName>
        <ecNumber evidence="8">2.8.2.5</ecNumber>
    </submittedName>
</protein>
<evidence type="ECO:0000256" key="2">
    <source>
        <dbReference type="ARBA" id="ARBA00022679"/>
    </source>
</evidence>
<gene>
    <name evidence="8" type="ordered locus">SL003B_1775</name>
</gene>
<dbReference type="InterPro" id="IPR005331">
    <property type="entry name" value="Sulfotransferase"/>
</dbReference>
<evidence type="ECO:0000313" key="8">
    <source>
        <dbReference type="EMBL" id="ADZ70202.1"/>
    </source>
</evidence>
<dbReference type="InterPro" id="IPR018011">
    <property type="entry name" value="Carb_sulfotrans_8-10"/>
</dbReference>
<reference evidence="8 9" key="1">
    <citation type="journal article" date="2011" name="J. Bacteriol.">
        <title>Complete genome sequence of Polymorphum gilvum SL003B-26A1T, a crude oil-degrading bacterium from oil-polluted saline soil.</title>
        <authorList>
            <person name="Li S.G."/>
            <person name="Tang Y.Q."/>
            <person name="Nie Y."/>
            <person name="Cai M."/>
            <person name="Wu X.L."/>
        </authorList>
    </citation>
    <scope>NUCLEOTIDE SEQUENCE [LARGE SCALE GENOMIC DNA]</scope>
    <source>
        <strain evidence="9">LMG 25793 / CGMCC 1.9160 / SL003B-26A1</strain>
    </source>
</reference>
<keyword evidence="6" id="KW-0472">Membrane</keyword>
<comment type="subcellular location">
    <subcellularLocation>
        <location evidence="1">Golgi apparatus membrane</location>
        <topology evidence="1">Single-pass type II membrane protein</topology>
    </subcellularLocation>
</comment>
<keyword evidence="4" id="KW-1133">Transmembrane helix</keyword>
<dbReference type="PANTHER" id="PTHR12137">
    <property type="entry name" value="CARBOHYDRATE SULFOTRANSFERASE"/>
    <property type="match status" value="1"/>
</dbReference>
<dbReference type="EMBL" id="CP002568">
    <property type="protein sequence ID" value="ADZ70202.1"/>
    <property type="molecule type" value="Genomic_DNA"/>
</dbReference>
<dbReference type="KEGG" id="pgv:SL003B_1775"/>
<dbReference type="InterPro" id="IPR027417">
    <property type="entry name" value="P-loop_NTPase"/>
</dbReference>
<dbReference type="AlphaFoldDB" id="F2IUX3"/>
<dbReference type="Gene3D" id="3.40.50.300">
    <property type="entry name" value="P-loop containing nucleotide triphosphate hydrolases"/>
    <property type="match status" value="1"/>
</dbReference>
<dbReference type="GO" id="GO:0047756">
    <property type="term" value="F:chondroitin 4-sulfotransferase activity"/>
    <property type="evidence" value="ECO:0007669"/>
    <property type="project" value="UniProtKB-EC"/>
</dbReference>
<keyword evidence="7" id="KW-0325">Glycoprotein</keyword>
<dbReference type="RefSeq" id="WP_013652519.1">
    <property type="nucleotide sequence ID" value="NC_015259.1"/>
</dbReference>
<dbReference type="Pfam" id="PF03567">
    <property type="entry name" value="Sulfotransfer_2"/>
    <property type="match status" value="1"/>
</dbReference>
<dbReference type="STRING" id="991905.SL003B_1775"/>